<feature type="region of interest" description="Disordered" evidence="2">
    <location>
        <begin position="736"/>
        <end position="763"/>
    </location>
</feature>
<gene>
    <name evidence="5" type="ORF">SK128_026148</name>
</gene>
<feature type="domain" description="PX" evidence="3">
    <location>
        <begin position="815"/>
        <end position="964"/>
    </location>
</feature>
<dbReference type="Pfam" id="PF08628">
    <property type="entry name" value="Nexin_C"/>
    <property type="match status" value="1"/>
</dbReference>
<feature type="domain" description="PXA" evidence="4">
    <location>
        <begin position="129"/>
        <end position="303"/>
    </location>
</feature>
<feature type="region of interest" description="Disordered" evidence="2">
    <location>
        <begin position="306"/>
        <end position="329"/>
    </location>
</feature>
<name>A0AAN9AGV9_HALRR</name>
<dbReference type="PANTHER" id="PTHR22775:SF3">
    <property type="entry name" value="SORTING NEXIN-13"/>
    <property type="match status" value="1"/>
</dbReference>
<evidence type="ECO:0000313" key="6">
    <source>
        <dbReference type="Proteomes" id="UP001381693"/>
    </source>
</evidence>
<dbReference type="EMBL" id="JAXCGZ010000131">
    <property type="protein sequence ID" value="KAK7086619.1"/>
    <property type="molecule type" value="Genomic_DNA"/>
</dbReference>
<feature type="compositionally biased region" description="Polar residues" evidence="2">
    <location>
        <begin position="589"/>
        <end position="599"/>
    </location>
</feature>
<protein>
    <recommendedName>
        <fullName evidence="7">Sorting nexin-19</fullName>
    </recommendedName>
</protein>
<evidence type="ECO:0000259" key="3">
    <source>
        <dbReference type="PROSITE" id="PS50195"/>
    </source>
</evidence>
<feature type="compositionally biased region" description="Low complexity" evidence="2">
    <location>
        <begin position="1144"/>
        <end position="1154"/>
    </location>
</feature>
<accession>A0AAN9AGV9</accession>
<dbReference type="PANTHER" id="PTHR22775">
    <property type="entry name" value="SORTING NEXIN"/>
    <property type="match status" value="1"/>
</dbReference>
<keyword evidence="6" id="KW-1185">Reference proteome</keyword>
<evidence type="ECO:0000313" key="5">
    <source>
        <dbReference type="EMBL" id="KAK7086619.1"/>
    </source>
</evidence>
<feature type="region of interest" description="Disordered" evidence="2">
    <location>
        <begin position="1005"/>
        <end position="1034"/>
    </location>
</feature>
<feature type="compositionally biased region" description="Polar residues" evidence="2">
    <location>
        <begin position="634"/>
        <end position="649"/>
    </location>
</feature>
<feature type="compositionally biased region" description="Low complexity" evidence="2">
    <location>
        <begin position="738"/>
        <end position="750"/>
    </location>
</feature>
<feature type="compositionally biased region" description="Low complexity" evidence="2">
    <location>
        <begin position="1009"/>
        <end position="1022"/>
    </location>
</feature>
<dbReference type="InterPro" id="IPR013937">
    <property type="entry name" value="Sorting_nexin_C"/>
</dbReference>
<evidence type="ECO:0008006" key="7">
    <source>
        <dbReference type="Google" id="ProtNLM"/>
    </source>
</evidence>
<evidence type="ECO:0000256" key="1">
    <source>
        <dbReference type="ARBA" id="ARBA00010883"/>
    </source>
</evidence>
<evidence type="ECO:0000256" key="2">
    <source>
        <dbReference type="SAM" id="MobiDB-lite"/>
    </source>
</evidence>
<comment type="similarity">
    <text evidence="1">Belongs to the sorting nexin family.</text>
</comment>
<proteinExistence type="inferred from homology"/>
<dbReference type="Pfam" id="PF00787">
    <property type="entry name" value="PX"/>
    <property type="match status" value="1"/>
</dbReference>
<sequence>MYFSKMSRWVRRAVWAAGSCVVWCPVCVCLTGGGAWWVCACAVGLITITLGSGYTSWTVFNNLMRHGPEFYPYFARLFSVIERIVERGQINIPDHQDKNRPVNSSSIQALGGNSRPVGNGSQEVVSQEVLATATSLHNFWVMPWYCLVSPDKHFSYQIKDVLEDILINICQRVRESASISYITAGVIHVYVQHYRQYHRALRKLSKKHRDGEPLSHAAMQELHSKYKPLHPALKSPEALQLYYRKLAQIILHHYLPAEVSRCDLILLSLRDIFAQNVLQAFVDLLCDTQWLNTVLAEILTGVTDEDERENTNGLGMEGTSHQNPNIESGGLIQSIDKDKSVGYTNMLASIQEETLSDLQECGSSPPAQKGILDKTVSSCDSVDAVAEDKFENAEALVEYVRSSSLEKKESRDDDDYKSVSSALGTLISTTAGPLLPDNTSPLLYQPLVSKMWESPVEDRCFTEAPPLKKKKNPFSRSVVEGMKEEDYKLMYKSKKEEQSSLESVSSANEEEFDNCVNSEVEVCSRKIVIRVEDSEHKESESKQCAVSPDSICMPRSKSCGSLSNKEKISMLPVDAKTFHGSLNELDISGQESDGQYFSRDNSRPSGEDETGTRKEKGHLVKMLSFDKNDGTDEASVQSNNLSNEEQTCVNESLPSKLTHFDSQSSDSLQSTVTVVNLETKEGELEPPSSLDIPSSPPINDAGFGWENPDLSPIYEESEDLASSIAKLRSLLTERESQHSLGSLSSHGSSESEPKSAQSDPGRYSLEKSRFTFTHKDSSSSLASVKSVSSLESCGNGIGDEELLEAAEIPLDGRVFLSVSVPSTEVHTEPGGAQYTLYTIQYDAIYLCESLPPPPSEGDEERASNEPPPVPEPRMVLQTNCVKRRFREFLTLHAALEEDSRLRTAMKGVKGPNKWLNLPFSKLDSTTIATRKQFLEKYLQSVIQRPELNISTPVKEFLAYGLDSSVSFIKKPLELHVPRLDKLLAKTVSGVFHSLKTALPSFESSSDNIAGGDTAGNSTTSNSGGAGGDVMKSRSSGVLSEKRKLAAFLSSGSKAEYELKLDITAEEEACQIEEALLLEVSGASCRSELVDTAYEARETRSMYTPLMSNQQQHQYPHQQQQSVHHRHQHSVVVGRGDVGIGGSGSHSVYPFSSSPSHHHLPPPGPRSQGDGCDISTLSERDPMEESVNEEDLTWQEWPLSVGLLEMIVEILSPSDHPLTHQPCVSLLTLTMARITHKWLQAELQRLFCDTYTAEYIQNLRDAILVTAPDVPPPPPSPEEIAKSRLKLEDALKDFIPGVLRIAIGEEVMHQAIVRMVSTIQCPALMTDLALHLLDLLATQILPITPLTP</sequence>
<dbReference type="GO" id="GO:0035091">
    <property type="term" value="F:phosphatidylinositol binding"/>
    <property type="evidence" value="ECO:0007669"/>
    <property type="project" value="InterPro"/>
</dbReference>
<organism evidence="5 6">
    <name type="scientific">Halocaridina rubra</name>
    <name type="common">Hawaiian red shrimp</name>
    <dbReference type="NCBI Taxonomy" id="373956"/>
    <lineage>
        <taxon>Eukaryota</taxon>
        <taxon>Metazoa</taxon>
        <taxon>Ecdysozoa</taxon>
        <taxon>Arthropoda</taxon>
        <taxon>Crustacea</taxon>
        <taxon>Multicrustacea</taxon>
        <taxon>Malacostraca</taxon>
        <taxon>Eumalacostraca</taxon>
        <taxon>Eucarida</taxon>
        <taxon>Decapoda</taxon>
        <taxon>Pleocyemata</taxon>
        <taxon>Caridea</taxon>
        <taxon>Atyoidea</taxon>
        <taxon>Atyidae</taxon>
        <taxon>Halocaridina</taxon>
    </lineage>
</organism>
<evidence type="ECO:0000259" key="4">
    <source>
        <dbReference type="PROSITE" id="PS51207"/>
    </source>
</evidence>
<dbReference type="PROSITE" id="PS50195">
    <property type="entry name" value="PX"/>
    <property type="match status" value="1"/>
</dbReference>
<dbReference type="InterPro" id="IPR003114">
    <property type="entry name" value="Phox_assoc"/>
</dbReference>
<feature type="region of interest" description="Disordered" evidence="2">
    <location>
        <begin position="680"/>
        <end position="710"/>
    </location>
</feature>
<dbReference type="InterPro" id="IPR036871">
    <property type="entry name" value="PX_dom_sf"/>
</dbReference>
<feature type="region of interest" description="Disordered" evidence="2">
    <location>
        <begin position="585"/>
        <end position="649"/>
    </location>
</feature>
<dbReference type="SUPFAM" id="SSF64268">
    <property type="entry name" value="PX domain"/>
    <property type="match status" value="1"/>
</dbReference>
<feature type="region of interest" description="Disordered" evidence="2">
    <location>
        <begin position="850"/>
        <end position="873"/>
    </location>
</feature>
<feature type="compositionally biased region" description="Basic and acidic residues" evidence="2">
    <location>
        <begin position="600"/>
        <end position="630"/>
    </location>
</feature>
<dbReference type="SMART" id="SM00313">
    <property type="entry name" value="PXA"/>
    <property type="match status" value="1"/>
</dbReference>
<dbReference type="Gene3D" id="3.30.1520.10">
    <property type="entry name" value="Phox-like domain"/>
    <property type="match status" value="1"/>
</dbReference>
<dbReference type="Pfam" id="PF02194">
    <property type="entry name" value="PXA"/>
    <property type="match status" value="1"/>
</dbReference>
<comment type="caution">
    <text evidence="5">The sequence shown here is derived from an EMBL/GenBank/DDBJ whole genome shotgun (WGS) entry which is preliminary data.</text>
</comment>
<dbReference type="Proteomes" id="UP001381693">
    <property type="component" value="Unassembled WGS sequence"/>
</dbReference>
<feature type="region of interest" description="Disordered" evidence="2">
    <location>
        <begin position="1143"/>
        <end position="1190"/>
    </location>
</feature>
<dbReference type="PROSITE" id="PS51207">
    <property type="entry name" value="PXA"/>
    <property type="match status" value="1"/>
</dbReference>
<dbReference type="InterPro" id="IPR001683">
    <property type="entry name" value="PX_dom"/>
</dbReference>
<reference evidence="5 6" key="1">
    <citation type="submission" date="2023-11" db="EMBL/GenBank/DDBJ databases">
        <title>Halocaridina rubra genome assembly.</title>
        <authorList>
            <person name="Smith C."/>
        </authorList>
    </citation>
    <scope>NUCLEOTIDE SEQUENCE [LARGE SCALE GENOMIC DNA]</scope>
    <source>
        <strain evidence="5">EP-1</strain>
        <tissue evidence="5">Whole</tissue>
    </source>
</reference>